<evidence type="ECO:0000313" key="5">
    <source>
        <dbReference type="EMBL" id="RKJ99401.1"/>
    </source>
</evidence>
<dbReference type="GO" id="GO:0009062">
    <property type="term" value="P:fatty acid catabolic process"/>
    <property type="evidence" value="ECO:0007669"/>
    <property type="project" value="TreeGrafter"/>
</dbReference>
<dbReference type="InterPro" id="IPR040170">
    <property type="entry name" value="Cytosol_ACT"/>
</dbReference>
<dbReference type="Proteomes" id="UP000216225">
    <property type="component" value="Unassembled WGS sequence"/>
</dbReference>
<dbReference type="InterPro" id="IPR033120">
    <property type="entry name" value="HOTDOG_ACOT"/>
</dbReference>
<organism evidence="5 6">
    <name type="scientific">Alicycliphilus denitrificans</name>
    <dbReference type="NCBI Taxonomy" id="179636"/>
    <lineage>
        <taxon>Bacteria</taxon>
        <taxon>Pseudomonadati</taxon>
        <taxon>Pseudomonadota</taxon>
        <taxon>Betaproteobacteria</taxon>
        <taxon>Burkholderiales</taxon>
        <taxon>Comamonadaceae</taxon>
        <taxon>Alicycliphilus</taxon>
    </lineage>
</organism>
<dbReference type="RefSeq" id="WP_094436238.1">
    <property type="nucleotide sequence ID" value="NZ_NKDB02000001.1"/>
</dbReference>
<dbReference type="EMBL" id="NKDB02000001">
    <property type="protein sequence ID" value="RKJ99401.1"/>
    <property type="molecule type" value="Genomic_DNA"/>
</dbReference>
<protein>
    <submittedName>
        <fullName evidence="5">Acyl-CoA thioesterase</fullName>
    </submittedName>
</protein>
<dbReference type="GO" id="GO:0005829">
    <property type="term" value="C:cytosol"/>
    <property type="evidence" value="ECO:0007669"/>
    <property type="project" value="TreeGrafter"/>
</dbReference>
<dbReference type="InterPro" id="IPR006683">
    <property type="entry name" value="Thioestr_dom"/>
</dbReference>
<gene>
    <name evidence="5" type="ORF">CE154_006600</name>
</gene>
<name>A0A420KHK1_9BURK</name>
<comment type="caution">
    <text evidence="5">The sequence shown here is derived from an EMBL/GenBank/DDBJ whole genome shotgun (WGS) entry which is preliminary data.</text>
</comment>
<comment type="similarity">
    <text evidence="1">Belongs to the acyl coenzyme A hydrolase family.</text>
</comment>
<dbReference type="SUPFAM" id="SSF54637">
    <property type="entry name" value="Thioesterase/thiol ester dehydrase-isomerase"/>
    <property type="match status" value="1"/>
</dbReference>
<reference evidence="5 6" key="1">
    <citation type="submission" date="2018-09" db="EMBL/GenBank/DDBJ databases">
        <title>Genome comparison of Alicycliphilus sp. BQ1, a polyurethanolytic bacterium, with its closest phylogenetic relatives Alicycliphilus denitrificans BC and K601, unable to attack polyurethane.</title>
        <authorList>
            <person name="Loza-Tavera H."/>
            <person name="Lozano L."/>
            <person name="Cevallos M."/>
            <person name="Maya-Lucas O."/>
            <person name="Garcia-Mena J."/>
            <person name="Hernandez J."/>
        </authorList>
    </citation>
    <scope>NUCLEOTIDE SEQUENCE [LARGE SCALE GENOMIC DNA]</scope>
    <source>
        <strain evidence="5 6">BQ1</strain>
    </source>
</reference>
<dbReference type="PROSITE" id="PS51770">
    <property type="entry name" value="HOTDOG_ACOT"/>
    <property type="match status" value="1"/>
</dbReference>
<dbReference type="GO" id="GO:0052816">
    <property type="term" value="F:long-chain fatty acyl-CoA hydrolase activity"/>
    <property type="evidence" value="ECO:0007669"/>
    <property type="project" value="TreeGrafter"/>
</dbReference>
<feature type="domain" description="HotDog ACOT-type" evidence="4">
    <location>
        <begin position="4"/>
        <end position="115"/>
    </location>
</feature>
<evidence type="ECO:0000259" key="4">
    <source>
        <dbReference type="PROSITE" id="PS51770"/>
    </source>
</evidence>
<dbReference type="PANTHER" id="PTHR11049:SF24">
    <property type="entry name" value="CYTOSOLIC ACYL COENZYME A THIOESTER HYDROLASE"/>
    <property type="match status" value="1"/>
</dbReference>
<proteinExistence type="inferred from homology"/>
<dbReference type="InterPro" id="IPR029069">
    <property type="entry name" value="HotDog_dom_sf"/>
</dbReference>
<accession>A0A420KHK1</accession>
<dbReference type="Gene3D" id="3.10.129.10">
    <property type="entry name" value="Hotdog Thioesterase"/>
    <property type="match status" value="1"/>
</dbReference>
<sequence length="131" mass="13592">MTSPPGTVETKDMVFPQDANHHGTLFAGQGLQRLARAAFVAAREAAGCEVVMAAVTGVQFLAPVPVGRALALRAWVGRMGRSSLTVCVHGLAEAPGCAPELVLQGVFELVAVDAQGRPRAIAAAYLKPETT</sequence>
<keyword evidence="2 3" id="KW-0378">Hydrolase</keyword>
<evidence type="ECO:0000256" key="2">
    <source>
        <dbReference type="ARBA" id="ARBA00022801"/>
    </source>
</evidence>
<dbReference type="CDD" id="cd03442">
    <property type="entry name" value="BFIT_BACH"/>
    <property type="match status" value="1"/>
</dbReference>
<dbReference type="PANTHER" id="PTHR11049">
    <property type="entry name" value="ACYL COENZYME A THIOESTER HYDROLASE"/>
    <property type="match status" value="1"/>
</dbReference>
<evidence type="ECO:0000256" key="3">
    <source>
        <dbReference type="PROSITE-ProRule" id="PRU01106"/>
    </source>
</evidence>
<dbReference type="AlphaFoldDB" id="A0A420KHK1"/>
<dbReference type="GO" id="GO:0006637">
    <property type="term" value="P:acyl-CoA metabolic process"/>
    <property type="evidence" value="ECO:0007669"/>
    <property type="project" value="TreeGrafter"/>
</dbReference>
<evidence type="ECO:0000256" key="1">
    <source>
        <dbReference type="ARBA" id="ARBA00010458"/>
    </source>
</evidence>
<evidence type="ECO:0000313" key="6">
    <source>
        <dbReference type="Proteomes" id="UP000216225"/>
    </source>
</evidence>
<dbReference type="Pfam" id="PF03061">
    <property type="entry name" value="4HBT"/>
    <property type="match status" value="1"/>
</dbReference>